<name>A0A9N9SEV1_PHACE</name>
<dbReference type="OrthoDB" id="7836314at2759"/>
<accession>A0A9N9SEV1</accession>
<proteinExistence type="predicted"/>
<reference evidence="1" key="2">
    <citation type="submission" date="2022-10" db="EMBL/GenBank/DDBJ databases">
        <authorList>
            <consortium name="ENA_rothamsted_submissions"/>
            <consortium name="culmorum"/>
            <person name="King R."/>
        </authorList>
    </citation>
    <scope>NUCLEOTIDE SEQUENCE</scope>
</reference>
<evidence type="ECO:0000313" key="2">
    <source>
        <dbReference type="Proteomes" id="UP001153737"/>
    </source>
</evidence>
<evidence type="ECO:0000313" key="1">
    <source>
        <dbReference type="EMBL" id="CAG9814604.1"/>
    </source>
</evidence>
<keyword evidence="2" id="KW-1185">Reference proteome</keyword>
<evidence type="ECO:0008006" key="3">
    <source>
        <dbReference type="Google" id="ProtNLM"/>
    </source>
</evidence>
<gene>
    <name evidence="1" type="ORF">PHAECO_LOCUS2422</name>
</gene>
<dbReference type="Proteomes" id="UP001153737">
    <property type="component" value="Chromosome 11"/>
</dbReference>
<organism evidence="1 2">
    <name type="scientific">Phaedon cochleariae</name>
    <name type="common">Mustard beetle</name>
    <dbReference type="NCBI Taxonomy" id="80249"/>
    <lineage>
        <taxon>Eukaryota</taxon>
        <taxon>Metazoa</taxon>
        <taxon>Ecdysozoa</taxon>
        <taxon>Arthropoda</taxon>
        <taxon>Hexapoda</taxon>
        <taxon>Insecta</taxon>
        <taxon>Pterygota</taxon>
        <taxon>Neoptera</taxon>
        <taxon>Endopterygota</taxon>
        <taxon>Coleoptera</taxon>
        <taxon>Polyphaga</taxon>
        <taxon>Cucujiformia</taxon>
        <taxon>Chrysomeloidea</taxon>
        <taxon>Chrysomelidae</taxon>
        <taxon>Chrysomelinae</taxon>
        <taxon>Chrysomelini</taxon>
        <taxon>Phaedon</taxon>
    </lineage>
</organism>
<dbReference type="EMBL" id="OU896717">
    <property type="protein sequence ID" value="CAG9814604.1"/>
    <property type="molecule type" value="Genomic_DNA"/>
</dbReference>
<sequence length="268" mass="29127">MSVSQDVTYQKAVELVGSQNNTDATTAYSMAGMLPMSIANHTVERYFIICGVLPGDYASHHGAGKFELATLQTDFKTICTDYLEELEADTRSYAADFCSKVIYEVGPESRKGDKKTDKVWKLRFMYKASTGALDVSTLFIATYRDAAYGSNFPPNKSMCVTVKQARLLAMDVFDRLATYALKLPNSLVLLTPLAGSIFSTDDIAKIAQDIGVTPIQVLCAINNSCQSGGRSLSDSAEAAKISCSDLFRTLQTGLCSHFISTVHAVSKQ</sequence>
<protein>
    <recommendedName>
        <fullName evidence="3">Nucleoprotein</fullName>
    </recommendedName>
</protein>
<dbReference type="AlphaFoldDB" id="A0A9N9SEV1"/>
<reference evidence="1" key="1">
    <citation type="submission" date="2022-01" db="EMBL/GenBank/DDBJ databases">
        <authorList>
            <person name="King R."/>
        </authorList>
    </citation>
    <scope>NUCLEOTIDE SEQUENCE</scope>
</reference>